<evidence type="ECO:0000313" key="2">
    <source>
        <dbReference type="Proteomes" id="UP000198304"/>
    </source>
</evidence>
<dbReference type="EMBL" id="FZOJ01000012">
    <property type="protein sequence ID" value="SNS52928.1"/>
    <property type="molecule type" value="Genomic_DNA"/>
</dbReference>
<gene>
    <name evidence="1" type="ORF">SAMN05446037_101252</name>
</gene>
<dbReference type="AlphaFoldDB" id="A0A239F8W3"/>
<proteinExistence type="predicted"/>
<accession>A0A239F8W3</accession>
<protein>
    <submittedName>
        <fullName evidence="1">Uncharacterized protein</fullName>
    </submittedName>
</protein>
<reference evidence="1 2" key="1">
    <citation type="submission" date="2017-06" db="EMBL/GenBank/DDBJ databases">
        <authorList>
            <person name="Kim H.J."/>
            <person name="Triplett B.A."/>
        </authorList>
    </citation>
    <scope>NUCLEOTIDE SEQUENCE [LARGE SCALE GENOMIC DNA]</scope>
    <source>
        <strain evidence="1 2">SCA</strain>
    </source>
</reference>
<dbReference type="Proteomes" id="UP000198304">
    <property type="component" value="Unassembled WGS sequence"/>
</dbReference>
<evidence type="ECO:0000313" key="1">
    <source>
        <dbReference type="EMBL" id="SNS52928.1"/>
    </source>
</evidence>
<keyword evidence="2" id="KW-1185">Reference proteome</keyword>
<sequence length="43" mass="5205">MKPYQESDTGSYREVWLISDVIWKGEKYIGKKIFYLMMIKTDL</sequence>
<name>A0A239F8W3_9FIRM</name>
<organism evidence="1 2">
    <name type="scientific">Anaerovirgula multivorans</name>
    <dbReference type="NCBI Taxonomy" id="312168"/>
    <lineage>
        <taxon>Bacteria</taxon>
        <taxon>Bacillati</taxon>
        <taxon>Bacillota</taxon>
        <taxon>Clostridia</taxon>
        <taxon>Peptostreptococcales</taxon>
        <taxon>Natronincolaceae</taxon>
        <taxon>Anaerovirgula</taxon>
    </lineage>
</organism>